<evidence type="ECO:0000313" key="3">
    <source>
        <dbReference type="Proteomes" id="UP001066276"/>
    </source>
</evidence>
<sequence length="128" mass="14411">MPMTPTPDTVAVFLSDSETQPSLPRIQYYTESDTYAPQYDTRDTDYDDDKQDEDDGNIFGNLHRASCLNTWSDIKLSSPNTMVAEGKTNVLTYVLNQAQSTQEPLRPFNEALTDSLVSRTRIVPVISQ</sequence>
<dbReference type="EMBL" id="JANPWB010000006">
    <property type="protein sequence ID" value="KAJ1181827.1"/>
    <property type="molecule type" value="Genomic_DNA"/>
</dbReference>
<dbReference type="Proteomes" id="UP001066276">
    <property type="component" value="Chromosome 3_2"/>
</dbReference>
<keyword evidence="3" id="KW-1185">Reference proteome</keyword>
<comment type="caution">
    <text evidence="2">The sequence shown here is derived from an EMBL/GenBank/DDBJ whole genome shotgun (WGS) entry which is preliminary data.</text>
</comment>
<dbReference type="AlphaFoldDB" id="A0AAV7TYT8"/>
<reference evidence="2" key="1">
    <citation type="journal article" date="2022" name="bioRxiv">
        <title>Sequencing and chromosome-scale assembly of the giantPleurodeles waltlgenome.</title>
        <authorList>
            <person name="Brown T."/>
            <person name="Elewa A."/>
            <person name="Iarovenko S."/>
            <person name="Subramanian E."/>
            <person name="Araus A.J."/>
            <person name="Petzold A."/>
            <person name="Susuki M."/>
            <person name="Suzuki K.-i.T."/>
            <person name="Hayashi T."/>
            <person name="Toyoda A."/>
            <person name="Oliveira C."/>
            <person name="Osipova E."/>
            <person name="Leigh N.D."/>
            <person name="Simon A."/>
            <person name="Yun M.H."/>
        </authorList>
    </citation>
    <scope>NUCLEOTIDE SEQUENCE</scope>
    <source>
        <strain evidence="2">20211129_DDA</strain>
        <tissue evidence="2">Liver</tissue>
    </source>
</reference>
<organism evidence="2 3">
    <name type="scientific">Pleurodeles waltl</name>
    <name type="common">Iberian ribbed newt</name>
    <dbReference type="NCBI Taxonomy" id="8319"/>
    <lineage>
        <taxon>Eukaryota</taxon>
        <taxon>Metazoa</taxon>
        <taxon>Chordata</taxon>
        <taxon>Craniata</taxon>
        <taxon>Vertebrata</taxon>
        <taxon>Euteleostomi</taxon>
        <taxon>Amphibia</taxon>
        <taxon>Batrachia</taxon>
        <taxon>Caudata</taxon>
        <taxon>Salamandroidea</taxon>
        <taxon>Salamandridae</taxon>
        <taxon>Pleurodelinae</taxon>
        <taxon>Pleurodeles</taxon>
    </lineage>
</organism>
<name>A0AAV7TYT8_PLEWA</name>
<evidence type="ECO:0000256" key="1">
    <source>
        <dbReference type="SAM" id="MobiDB-lite"/>
    </source>
</evidence>
<protein>
    <submittedName>
        <fullName evidence="2">Uncharacterized protein</fullName>
    </submittedName>
</protein>
<feature type="region of interest" description="Disordered" evidence="1">
    <location>
        <begin position="14"/>
        <end position="53"/>
    </location>
</feature>
<accession>A0AAV7TYT8</accession>
<proteinExistence type="predicted"/>
<evidence type="ECO:0000313" key="2">
    <source>
        <dbReference type="EMBL" id="KAJ1181827.1"/>
    </source>
</evidence>
<gene>
    <name evidence="2" type="ORF">NDU88_007026</name>
</gene>